<dbReference type="Pfam" id="PF02308">
    <property type="entry name" value="MgtC"/>
    <property type="match status" value="1"/>
</dbReference>
<feature type="transmembrane region" description="Helical" evidence="8">
    <location>
        <begin position="112"/>
        <end position="129"/>
    </location>
</feature>
<feature type="domain" description="MgtC/SapB/SrpB/YhiD N-terminal" evidence="9">
    <location>
        <begin position="13"/>
        <end position="133"/>
    </location>
</feature>
<feature type="transmembrane region" description="Helical" evidence="8">
    <location>
        <begin position="65"/>
        <end position="82"/>
    </location>
</feature>
<feature type="domain" description="MgtC-like C-terminal" evidence="10">
    <location>
        <begin position="153"/>
        <end position="227"/>
    </location>
</feature>
<evidence type="ECO:0000256" key="4">
    <source>
        <dbReference type="ARBA" id="ARBA00022692"/>
    </source>
</evidence>
<dbReference type="InterPro" id="IPR049177">
    <property type="entry name" value="MgtC_SapB_SrpB_YhiD_N"/>
</dbReference>
<keyword evidence="12" id="KW-1185">Reference proteome</keyword>
<evidence type="ECO:0000259" key="9">
    <source>
        <dbReference type="Pfam" id="PF02308"/>
    </source>
</evidence>
<dbReference type="Gene3D" id="3.30.70.260">
    <property type="match status" value="1"/>
</dbReference>
<evidence type="ECO:0000256" key="2">
    <source>
        <dbReference type="ARBA" id="ARBA00009298"/>
    </source>
</evidence>
<comment type="similarity">
    <text evidence="2">Belongs to the MgtC/SapB family.</text>
</comment>
<dbReference type="Pfam" id="PF21770">
    <property type="entry name" value="MgtC_SapB_C"/>
    <property type="match status" value="1"/>
</dbReference>
<evidence type="ECO:0000256" key="1">
    <source>
        <dbReference type="ARBA" id="ARBA00004651"/>
    </source>
</evidence>
<feature type="transmembrane region" description="Helical" evidence="8">
    <location>
        <begin position="6"/>
        <end position="24"/>
    </location>
</feature>
<keyword evidence="6 8" id="KW-0472">Membrane</keyword>
<reference evidence="11" key="1">
    <citation type="submission" date="2021-10" db="EMBL/GenBank/DDBJ databases">
        <title>Streptomyces nigrumlapis sp.nov.,an antimicrobial producing actinobacterium isolated from Black Gobi rocks.</title>
        <authorList>
            <person name="Wen Y."/>
            <person name="Zhang W."/>
            <person name="Liu X.G."/>
        </authorList>
    </citation>
    <scope>NUCLEOTIDE SEQUENCE</scope>
    <source>
        <strain evidence="11">ST13-2-2</strain>
    </source>
</reference>
<evidence type="ECO:0000256" key="7">
    <source>
        <dbReference type="SAM" id="MobiDB-lite"/>
    </source>
</evidence>
<feature type="transmembrane region" description="Helical" evidence="8">
    <location>
        <begin position="36"/>
        <end position="53"/>
    </location>
</feature>
<dbReference type="InterPro" id="IPR003416">
    <property type="entry name" value="MgtC/SapB/SrpB/YhiD_fam"/>
</dbReference>
<name>A0ABY4M336_9ACTN</name>
<evidence type="ECO:0000313" key="12">
    <source>
        <dbReference type="Proteomes" id="UP000830115"/>
    </source>
</evidence>
<gene>
    <name evidence="11" type="ORF">K9S39_01965</name>
</gene>
<evidence type="ECO:0000256" key="8">
    <source>
        <dbReference type="SAM" id="Phobius"/>
    </source>
</evidence>
<evidence type="ECO:0000256" key="6">
    <source>
        <dbReference type="ARBA" id="ARBA00023136"/>
    </source>
</evidence>
<evidence type="ECO:0000313" key="11">
    <source>
        <dbReference type="EMBL" id="UQA90811.1"/>
    </source>
</evidence>
<dbReference type="InterPro" id="IPR048640">
    <property type="entry name" value="MgtC-like_C"/>
</dbReference>
<sequence>MAALSTFDFALRLGVGVACGALIGIERQWRARMAGLRTNALVAAGATLFVLYSDVVGDPGSPTRVASYVVSGIGFLGGGVILRDGASIRGLNTAATLWCSAAVGVLSASGRLILALFGTGAVLMIHLVLRPAGRMIDRVPQHDPDTEGAHATVHVLCDRGDETHIRALLLQSLAAGGLTPTGLRVRREDEGTTGLQTVVAVTDDPARALEQSIARLSLEPGIRDLHWHLDATPAETEREVMAVSGEGGEREALSGRGGGRVACGRVRAN</sequence>
<evidence type="ECO:0000259" key="10">
    <source>
        <dbReference type="Pfam" id="PF21770"/>
    </source>
</evidence>
<dbReference type="Proteomes" id="UP000830115">
    <property type="component" value="Chromosome"/>
</dbReference>
<dbReference type="EMBL" id="CP086322">
    <property type="protein sequence ID" value="UQA90811.1"/>
    <property type="molecule type" value="Genomic_DNA"/>
</dbReference>
<protein>
    <submittedName>
        <fullName evidence="11">MgtC/SapB family protein</fullName>
    </submittedName>
</protein>
<proteinExistence type="inferred from homology"/>
<keyword evidence="3" id="KW-1003">Cell membrane</keyword>
<accession>A0ABY4M336</accession>
<feature type="region of interest" description="Disordered" evidence="7">
    <location>
        <begin position="245"/>
        <end position="269"/>
    </location>
</feature>
<comment type="subcellular location">
    <subcellularLocation>
        <location evidence="1">Cell membrane</location>
        <topology evidence="1">Multi-pass membrane protein</topology>
    </subcellularLocation>
</comment>
<evidence type="ECO:0000256" key="3">
    <source>
        <dbReference type="ARBA" id="ARBA00022475"/>
    </source>
</evidence>
<dbReference type="RefSeq" id="WP_248861578.1">
    <property type="nucleotide sequence ID" value="NZ_CP086322.1"/>
</dbReference>
<dbReference type="PRINTS" id="PR01837">
    <property type="entry name" value="MGTCSAPBPROT"/>
</dbReference>
<keyword evidence="5 8" id="KW-1133">Transmembrane helix</keyword>
<dbReference type="PANTHER" id="PTHR33778">
    <property type="entry name" value="PROTEIN MGTC"/>
    <property type="match status" value="1"/>
</dbReference>
<keyword evidence="4 8" id="KW-0812">Transmembrane</keyword>
<organism evidence="11 12">
    <name type="scientific">Streptomyces halobius</name>
    <dbReference type="NCBI Taxonomy" id="2879846"/>
    <lineage>
        <taxon>Bacteria</taxon>
        <taxon>Bacillati</taxon>
        <taxon>Actinomycetota</taxon>
        <taxon>Actinomycetes</taxon>
        <taxon>Kitasatosporales</taxon>
        <taxon>Streptomycetaceae</taxon>
        <taxon>Streptomyces</taxon>
    </lineage>
</organism>
<evidence type="ECO:0000256" key="5">
    <source>
        <dbReference type="ARBA" id="ARBA00022989"/>
    </source>
</evidence>
<dbReference type="PANTHER" id="PTHR33778:SF3">
    <property type="entry name" value="PROTEIN MGTC"/>
    <property type="match status" value="1"/>
</dbReference>